<dbReference type="KEGG" id="ptm:GSPATT00034493001"/>
<keyword evidence="2" id="KW-1185">Reference proteome</keyword>
<dbReference type="PANTHER" id="PTHR33706">
    <property type="entry name" value="MORN VARIANT REPEAT PROTEIN"/>
    <property type="match status" value="1"/>
</dbReference>
<dbReference type="HOGENOM" id="CLU_024034_1_0_1"/>
<sequence>MEIKLKIGRSYLKISQSIITLNLRDSQIILEGSYKNMKKTGKWIAKYRYSESKGFEIMQNWLFIQIRGGGDYEQNGQKSGIWKELYESFSEQHQILFKSSCQVREIVQFQNGKKVGRSVFEYRKIHGSQFIQMLLIFIIAIRGEGYYNSQGRKDGNWNELHEKFRDFCQVTKKGQYQNGIKQGDWAINFREFTDQEFIKMQSSIITIVEVVVMRKGLKMDSGQTLIKNFVDLAKQYRNQIIILGVGLENPKFYLELIKQMNSQLCIKFADFIAERDYMILAGIKMEDGWNLIKTFGSKIEIKNGRFFQLYQFGQYKSGVKQGLWQTSKDMQFEQGDIIASGTYDNFGNKDKKWSDLSWNCLLSSFTLSEGEYSVGKRKGEWVLKLQVYDETQLIGSCNYDDNNLKDGLCIDLDKSFFLQINLQFQQQMCILFDIYTWEKN</sequence>
<reference evidence="1 2" key="1">
    <citation type="journal article" date="2006" name="Nature">
        <title>Global trends of whole-genome duplications revealed by the ciliate Paramecium tetraurelia.</title>
        <authorList>
            <consortium name="Genoscope"/>
            <person name="Aury J.-M."/>
            <person name="Jaillon O."/>
            <person name="Duret L."/>
            <person name="Noel B."/>
            <person name="Jubin C."/>
            <person name="Porcel B.M."/>
            <person name="Segurens B."/>
            <person name="Daubin V."/>
            <person name="Anthouard V."/>
            <person name="Aiach N."/>
            <person name="Arnaiz O."/>
            <person name="Billaut A."/>
            <person name="Beisson J."/>
            <person name="Blanc I."/>
            <person name="Bouhouche K."/>
            <person name="Camara F."/>
            <person name="Duharcourt S."/>
            <person name="Guigo R."/>
            <person name="Gogendeau D."/>
            <person name="Katinka M."/>
            <person name="Keller A.-M."/>
            <person name="Kissmehl R."/>
            <person name="Klotz C."/>
            <person name="Koll F."/>
            <person name="Le Moue A."/>
            <person name="Lepere C."/>
            <person name="Malinsky S."/>
            <person name="Nowacki M."/>
            <person name="Nowak J.K."/>
            <person name="Plattner H."/>
            <person name="Poulain J."/>
            <person name="Ruiz F."/>
            <person name="Serrano V."/>
            <person name="Zagulski M."/>
            <person name="Dessen P."/>
            <person name="Betermier M."/>
            <person name="Weissenbach J."/>
            <person name="Scarpelli C."/>
            <person name="Schachter V."/>
            <person name="Sperling L."/>
            <person name="Meyer E."/>
            <person name="Cohen J."/>
            <person name="Wincker P."/>
        </authorList>
    </citation>
    <scope>NUCLEOTIDE SEQUENCE [LARGE SCALE GENOMIC DNA]</scope>
    <source>
        <strain evidence="1 2">Stock d4-2</strain>
    </source>
</reference>
<accession>A0C2J8</accession>
<dbReference type="PANTHER" id="PTHR33706:SF1">
    <property type="entry name" value="TPR REPEAT PROTEIN"/>
    <property type="match status" value="1"/>
</dbReference>
<evidence type="ECO:0000313" key="2">
    <source>
        <dbReference type="Proteomes" id="UP000000600"/>
    </source>
</evidence>
<gene>
    <name evidence="1" type="ORF">GSPATT00034493001</name>
</gene>
<dbReference type="InParanoid" id="A0C2J8"/>
<dbReference type="EMBL" id="CT868035">
    <property type="protein sequence ID" value="CAK65015.1"/>
    <property type="molecule type" value="Genomic_DNA"/>
</dbReference>
<dbReference type="OrthoDB" id="317446at2759"/>
<name>A0C2J8_PARTE</name>
<organism evidence="1 2">
    <name type="scientific">Paramecium tetraurelia</name>
    <dbReference type="NCBI Taxonomy" id="5888"/>
    <lineage>
        <taxon>Eukaryota</taxon>
        <taxon>Sar</taxon>
        <taxon>Alveolata</taxon>
        <taxon>Ciliophora</taxon>
        <taxon>Intramacronucleata</taxon>
        <taxon>Oligohymenophorea</taxon>
        <taxon>Peniculida</taxon>
        <taxon>Parameciidae</taxon>
        <taxon>Paramecium</taxon>
    </lineage>
</organism>
<proteinExistence type="predicted"/>
<protein>
    <submittedName>
        <fullName evidence="1">Uncharacterized protein</fullName>
    </submittedName>
</protein>
<dbReference type="GeneID" id="5018197"/>
<evidence type="ECO:0000313" key="1">
    <source>
        <dbReference type="EMBL" id="CAK65015.1"/>
    </source>
</evidence>
<dbReference type="Proteomes" id="UP000000600">
    <property type="component" value="Unassembled WGS sequence"/>
</dbReference>
<dbReference type="RefSeq" id="XP_001432412.1">
    <property type="nucleotide sequence ID" value="XM_001432375.1"/>
</dbReference>
<dbReference type="AlphaFoldDB" id="A0C2J8"/>